<comment type="caution">
    <text evidence="10">The sequence shown here is derived from an EMBL/GenBank/DDBJ whole genome shotgun (WGS) entry which is preliminary data.</text>
</comment>
<dbReference type="InterPro" id="IPR036188">
    <property type="entry name" value="FAD/NAD-bd_sf"/>
</dbReference>
<evidence type="ECO:0000256" key="1">
    <source>
        <dbReference type="ARBA" id="ARBA00001974"/>
    </source>
</evidence>
<dbReference type="PANTHER" id="PTHR11552">
    <property type="entry name" value="GLUCOSE-METHANOL-CHOLINE GMC OXIDOREDUCTASE"/>
    <property type="match status" value="1"/>
</dbReference>
<comment type="cofactor">
    <cofactor evidence="1">
        <name>FAD</name>
        <dbReference type="ChEBI" id="CHEBI:57692"/>
    </cofactor>
</comment>
<keyword evidence="6" id="KW-0560">Oxidoreductase</keyword>
<dbReference type="InterPro" id="IPR012132">
    <property type="entry name" value="GMC_OxRdtase"/>
</dbReference>
<dbReference type="AlphaFoldDB" id="A0A369JI98"/>
<dbReference type="InterPro" id="IPR000172">
    <property type="entry name" value="GMC_OxRdtase_N"/>
</dbReference>
<feature type="domain" description="Glucose-methanol-choline oxidoreductase N-terminal" evidence="9">
    <location>
        <begin position="273"/>
        <end position="287"/>
    </location>
</feature>
<dbReference type="PANTHER" id="PTHR11552:SF201">
    <property type="entry name" value="GLUCOSE-METHANOL-CHOLINE OXIDOREDUCTASE N-TERMINAL DOMAIN-CONTAINING PROTEIN"/>
    <property type="match status" value="1"/>
</dbReference>
<dbReference type="STRING" id="39966.A0A369JI98"/>
<keyword evidence="4" id="KW-0732">Signal</keyword>
<dbReference type="GO" id="GO:0016614">
    <property type="term" value="F:oxidoreductase activity, acting on CH-OH group of donors"/>
    <property type="evidence" value="ECO:0007669"/>
    <property type="project" value="InterPro"/>
</dbReference>
<reference evidence="10" key="1">
    <citation type="submission" date="2018-04" db="EMBL/GenBank/DDBJ databases">
        <title>Whole genome sequencing of Hypsizygus marmoreus.</title>
        <authorList>
            <person name="Choi I.-G."/>
            <person name="Min B."/>
            <person name="Kim J.-G."/>
            <person name="Kim S."/>
            <person name="Oh Y.-L."/>
            <person name="Kong W.-S."/>
            <person name="Park H."/>
            <person name="Jeong J."/>
            <person name="Song E.-S."/>
        </authorList>
    </citation>
    <scope>NUCLEOTIDE SEQUENCE [LARGE SCALE GENOMIC DNA]</scope>
    <source>
        <strain evidence="10">51987-8</strain>
    </source>
</reference>
<dbReference type="EMBL" id="LUEZ02000069">
    <property type="protein sequence ID" value="RDB20297.1"/>
    <property type="molecule type" value="Genomic_DNA"/>
</dbReference>
<keyword evidence="7" id="KW-0325">Glycoprotein</keyword>
<evidence type="ECO:0000313" key="11">
    <source>
        <dbReference type="Proteomes" id="UP000076154"/>
    </source>
</evidence>
<keyword evidence="11" id="KW-1185">Reference proteome</keyword>
<evidence type="ECO:0000256" key="8">
    <source>
        <dbReference type="PIRSR" id="PIRSR000137-1"/>
    </source>
</evidence>
<dbReference type="OrthoDB" id="269227at2759"/>
<evidence type="ECO:0000259" key="9">
    <source>
        <dbReference type="PROSITE" id="PS00624"/>
    </source>
</evidence>
<dbReference type="InterPro" id="IPR007867">
    <property type="entry name" value="GMC_OxRtase_C"/>
</dbReference>
<dbReference type="Gene3D" id="3.50.50.60">
    <property type="entry name" value="FAD/NAD(P)-binding domain"/>
    <property type="match status" value="1"/>
</dbReference>
<feature type="active site" description="Proton donor" evidence="8">
    <location>
        <position position="521"/>
    </location>
</feature>
<dbReference type="Proteomes" id="UP000076154">
    <property type="component" value="Unassembled WGS sequence"/>
</dbReference>
<name>A0A369JI98_HYPMA</name>
<comment type="similarity">
    <text evidence="2">Belongs to the GMC oxidoreductase family.</text>
</comment>
<feature type="active site" description="Proton acceptor" evidence="8">
    <location>
        <position position="564"/>
    </location>
</feature>
<dbReference type="PROSITE" id="PS00624">
    <property type="entry name" value="GMC_OXRED_2"/>
    <property type="match status" value="1"/>
</dbReference>
<dbReference type="Pfam" id="PF05199">
    <property type="entry name" value="GMC_oxred_C"/>
    <property type="match status" value="1"/>
</dbReference>
<dbReference type="PIRSF" id="PIRSF000137">
    <property type="entry name" value="Alcohol_oxidase"/>
    <property type="match status" value="1"/>
</dbReference>
<evidence type="ECO:0000256" key="4">
    <source>
        <dbReference type="ARBA" id="ARBA00022729"/>
    </source>
</evidence>
<organism evidence="10 11">
    <name type="scientific">Hypsizygus marmoreus</name>
    <name type="common">White beech mushroom</name>
    <name type="synonym">Agaricus marmoreus</name>
    <dbReference type="NCBI Taxonomy" id="39966"/>
    <lineage>
        <taxon>Eukaryota</taxon>
        <taxon>Fungi</taxon>
        <taxon>Dikarya</taxon>
        <taxon>Basidiomycota</taxon>
        <taxon>Agaricomycotina</taxon>
        <taxon>Agaricomycetes</taxon>
        <taxon>Agaricomycetidae</taxon>
        <taxon>Agaricales</taxon>
        <taxon>Tricholomatineae</taxon>
        <taxon>Lyophyllaceae</taxon>
        <taxon>Hypsizygus</taxon>
    </lineage>
</organism>
<evidence type="ECO:0000256" key="7">
    <source>
        <dbReference type="ARBA" id="ARBA00023180"/>
    </source>
</evidence>
<dbReference type="Pfam" id="PF00732">
    <property type="entry name" value="GMC_oxred_N"/>
    <property type="match status" value="1"/>
</dbReference>
<dbReference type="Gene3D" id="3.30.560.10">
    <property type="entry name" value="Glucose Oxidase, domain 3"/>
    <property type="match status" value="1"/>
</dbReference>
<protein>
    <submittedName>
        <fullName evidence="10">L-sorbose 1-dehydrogenase</fullName>
    </submittedName>
</protein>
<dbReference type="SUPFAM" id="SSF51905">
    <property type="entry name" value="FAD/NAD(P)-binding domain"/>
    <property type="match status" value="1"/>
</dbReference>
<keyword evidence="3" id="KW-0285">Flavoprotein</keyword>
<evidence type="ECO:0000256" key="5">
    <source>
        <dbReference type="ARBA" id="ARBA00022827"/>
    </source>
</evidence>
<evidence type="ECO:0000256" key="2">
    <source>
        <dbReference type="ARBA" id="ARBA00010790"/>
    </source>
</evidence>
<dbReference type="InParanoid" id="A0A369JI98"/>
<dbReference type="GO" id="GO:0050660">
    <property type="term" value="F:flavin adenine dinucleotide binding"/>
    <property type="evidence" value="ECO:0007669"/>
    <property type="project" value="InterPro"/>
</dbReference>
<accession>A0A369JI98</accession>
<proteinExistence type="inferred from homology"/>
<keyword evidence="5" id="KW-0274">FAD</keyword>
<sequence length="585" mass="62548">MSSKAFDYVVVGGGASGLVVAARLAENPSVTVCVLEAGQDITHELDIEVPGFAMKNWTKDPDWTFMSVPQAAANDRSIYIPRGKGLGGSSIINLMSLGRAPAHEYDAFETLGAKGWNSKELLKYFKKSQTLAYDPELVKALGLKPSPDGHGNGPIINTLGRTSVDFYPQLVKACQEVGVPFNANAIGGENIGVWPSACAIHPETVTRISTASAYYEPIKGQGNLIVITGARATRVIFQKNVSSKGVVADGVQYSKDGQLLVVSAKKEVILAAGSILTPQILEVSGIGDKSILQAYKIPTVVDLPGVGRNFQVSEDRLGDLNAGYESFDVLFDPERAAKEWTLYEQEKRGLLSSLPYTFSFVPLKTFAQGDAMRKAAASLQVGNIHPGSFKILQSWLKDDSNKISQLENILVAAFIPTVVQAAPEPGKSYLSFSLNVAHPFARGSIHIKSNDPLVLPDIDLSVLDNPVDLAILLDSLKFARKLVKTDALKGLVNKEVAPGPGVQSDAELEEYIKNQVSTSFHPLGTASMLPRAEGGVVDSELKVYGTANLRVVDASIIPIQIATHPIATVIAIAEKAADIIKFASA</sequence>
<evidence type="ECO:0000256" key="6">
    <source>
        <dbReference type="ARBA" id="ARBA00023002"/>
    </source>
</evidence>
<evidence type="ECO:0000313" key="10">
    <source>
        <dbReference type="EMBL" id="RDB20297.1"/>
    </source>
</evidence>
<evidence type="ECO:0000256" key="3">
    <source>
        <dbReference type="ARBA" id="ARBA00022630"/>
    </source>
</evidence>
<gene>
    <name evidence="10" type="primary">SDH_2</name>
    <name evidence="10" type="ORF">Hypma_012675</name>
</gene>
<dbReference type="SUPFAM" id="SSF54373">
    <property type="entry name" value="FAD-linked reductases, C-terminal domain"/>
    <property type="match status" value="1"/>
</dbReference>